<keyword evidence="2" id="KW-1185">Reference proteome</keyword>
<proteinExistence type="predicted"/>
<accession>A0AA36DUX8</accession>
<gene>
    <name evidence="1" type="ORF">LSALG_LOCUS13409</name>
</gene>
<dbReference type="AlphaFoldDB" id="A0AA36DUX8"/>
<name>A0AA36DUX8_LACSI</name>
<sequence>MDEIRKHKRNTHNTATFMVVCGDLEWVSLKCDSHRAEMAMHMREMAEERERWKRFTITKEGICTTTPTSALTPVFADKKQQQCSTHLVAQLIGRTTSRVVVFRWLAAPEVEGRYKGEA</sequence>
<protein>
    <submittedName>
        <fullName evidence="1">Uncharacterized protein</fullName>
    </submittedName>
</protein>
<dbReference type="Proteomes" id="UP001177003">
    <property type="component" value="Chromosome 2"/>
</dbReference>
<dbReference type="EMBL" id="OX465078">
    <property type="protein sequence ID" value="CAI9273249.1"/>
    <property type="molecule type" value="Genomic_DNA"/>
</dbReference>
<evidence type="ECO:0000313" key="2">
    <source>
        <dbReference type="Proteomes" id="UP001177003"/>
    </source>
</evidence>
<reference evidence="1" key="1">
    <citation type="submission" date="2023-04" db="EMBL/GenBank/DDBJ databases">
        <authorList>
            <person name="Vijverberg K."/>
            <person name="Xiong W."/>
            <person name="Schranz E."/>
        </authorList>
    </citation>
    <scope>NUCLEOTIDE SEQUENCE</scope>
</reference>
<evidence type="ECO:0000313" key="1">
    <source>
        <dbReference type="EMBL" id="CAI9273249.1"/>
    </source>
</evidence>
<organism evidence="1 2">
    <name type="scientific">Lactuca saligna</name>
    <name type="common">Willowleaf lettuce</name>
    <dbReference type="NCBI Taxonomy" id="75948"/>
    <lineage>
        <taxon>Eukaryota</taxon>
        <taxon>Viridiplantae</taxon>
        <taxon>Streptophyta</taxon>
        <taxon>Embryophyta</taxon>
        <taxon>Tracheophyta</taxon>
        <taxon>Spermatophyta</taxon>
        <taxon>Magnoliopsida</taxon>
        <taxon>eudicotyledons</taxon>
        <taxon>Gunneridae</taxon>
        <taxon>Pentapetalae</taxon>
        <taxon>asterids</taxon>
        <taxon>campanulids</taxon>
        <taxon>Asterales</taxon>
        <taxon>Asteraceae</taxon>
        <taxon>Cichorioideae</taxon>
        <taxon>Cichorieae</taxon>
        <taxon>Lactucinae</taxon>
        <taxon>Lactuca</taxon>
    </lineage>
</organism>